<comment type="caution">
    <text evidence="5">The sequence shown here is derived from an EMBL/GenBank/DDBJ whole genome shotgun (WGS) entry which is preliminary data.</text>
</comment>
<dbReference type="RefSeq" id="WP_094668246.1">
    <property type="nucleotide sequence ID" value="NZ_MWWW01000026.1"/>
</dbReference>
<feature type="chain" id="PRO_5038596503" evidence="3">
    <location>
        <begin position="23"/>
        <end position="291"/>
    </location>
</feature>
<dbReference type="PANTHER" id="PTHR35936">
    <property type="entry name" value="MEMBRANE-BOUND LYTIC MUREIN TRANSGLYCOSYLASE F"/>
    <property type="match status" value="1"/>
</dbReference>
<dbReference type="OrthoDB" id="8454826at2"/>
<proteinExistence type="predicted"/>
<keyword evidence="1 3" id="KW-0732">Signal</keyword>
<dbReference type="EMBL" id="MWWW01000026">
    <property type="protein sequence ID" value="OZG57693.1"/>
    <property type="molecule type" value="Genomic_DNA"/>
</dbReference>
<evidence type="ECO:0000313" key="6">
    <source>
        <dbReference type="Proteomes" id="UP000216871"/>
    </source>
</evidence>
<evidence type="ECO:0000256" key="2">
    <source>
        <dbReference type="SAM" id="MobiDB-lite"/>
    </source>
</evidence>
<sequence>MFKNAKRIAAGLLAAATLISVAACGNGPDPAAAGASGSSSSSGSSQEGKTVDQIKKDGTIRIATFGDLPPYGYVKNDGTRAGYDVALGNQIGKDLGVKVEWVQVNADGRVDSLKSDKVDLVLANFTVTDERKQVVDFAEPYMKVSIGVVSPDSAKITSADQLKGKQLAVTKGTTAETYFTENYPDVELQKFDSKTQQFQAFKDGRVAALADDNTYLYAWAKDNPGYTVGVKTLGEESTIAPAVKKGNKDLLDWTNKEIKQLSADGFFKNAYETELAPSFTSDIKPEDVIIE</sequence>
<dbReference type="InterPro" id="IPR001638">
    <property type="entry name" value="Solute-binding_3/MltF_N"/>
</dbReference>
<dbReference type="AlphaFoldDB" id="A0A261FFE9"/>
<dbReference type="PROSITE" id="PS51257">
    <property type="entry name" value="PROKAR_LIPOPROTEIN"/>
    <property type="match status" value="1"/>
</dbReference>
<dbReference type="Proteomes" id="UP000216871">
    <property type="component" value="Unassembled WGS sequence"/>
</dbReference>
<gene>
    <name evidence="5" type="ORF">BMYO_1833</name>
</gene>
<feature type="compositionally biased region" description="Low complexity" evidence="2">
    <location>
        <begin position="31"/>
        <end position="45"/>
    </location>
</feature>
<evidence type="ECO:0000313" key="5">
    <source>
        <dbReference type="EMBL" id="OZG57693.1"/>
    </source>
</evidence>
<name>A0A261FFE9_9BIFI</name>
<dbReference type="SMART" id="SM00062">
    <property type="entry name" value="PBPb"/>
    <property type="match status" value="1"/>
</dbReference>
<evidence type="ECO:0000256" key="1">
    <source>
        <dbReference type="ARBA" id="ARBA00022729"/>
    </source>
</evidence>
<dbReference type="SUPFAM" id="SSF53850">
    <property type="entry name" value="Periplasmic binding protein-like II"/>
    <property type="match status" value="1"/>
</dbReference>
<accession>A0A261FFE9</accession>
<evidence type="ECO:0000256" key="3">
    <source>
        <dbReference type="SAM" id="SignalP"/>
    </source>
</evidence>
<dbReference type="PANTHER" id="PTHR35936:SF17">
    <property type="entry name" value="ARGININE-BINDING EXTRACELLULAR PROTEIN ARTP"/>
    <property type="match status" value="1"/>
</dbReference>
<evidence type="ECO:0000259" key="4">
    <source>
        <dbReference type="SMART" id="SM00062"/>
    </source>
</evidence>
<dbReference type="Gene3D" id="3.40.190.10">
    <property type="entry name" value="Periplasmic binding protein-like II"/>
    <property type="match status" value="2"/>
</dbReference>
<dbReference type="Pfam" id="PF00497">
    <property type="entry name" value="SBP_bac_3"/>
    <property type="match status" value="1"/>
</dbReference>
<organism evidence="5 6">
    <name type="scientific">Bifidobacterium myosotis</name>
    <dbReference type="NCBI Taxonomy" id="1630166"/>
    <lineage>
        <taxon>Bacteria</taxon>
        <taxon>Bacillati</taxon>
        <taxon>Actinomycetota</taxon>
        <taxon>Actinomycetes</taxon>
        <taxon>Bifidobacteriales</taxon>
        <taxon>Bifidobacteriaceae</taxon>
        <taxon>Bifidobacterium</taxon>
    </lineage>
</organism>
<reference evidence="5 6" key="1">
    <citation type="journal article" date="2017" name="BMC Genomics">
        <title>Comparative genomic and phylogenomic analyses of the Bifidobacteriaceae family.</title>
        <authorList>
            <person name="Lugli G.A."/>
            <person name="Milani C."/>
            <person name="Turroni F."/>
            <person name="Duranti S."/>
            <person name="Mancabelli L."/>
            <person name="Mangifesta M."/>
            <person name="Ferrario C."/>
            <person name="Modesto M."/>
            <person name="Mattarelli P."/>
            <person name="Jiri K."/>
            <person name="van Sinderen D."/>
            <person name="Ventura M."/>
        </authorList>
    </citation>
    <scope>NUCLEOTIDE SEQUENCE [LARGE SCALE GENOMIC DNA]</scope>
    <source>
        <strain evidence="5 6">DSM 100196</strain>
    </source>
</reference>
<protein>
    <submittedName>
        <fullName evidence="5">ABC transporter substrate-binding protein</fullName>
    </submittedName>
</protein>
<feature type="region of interest" description="Disordered" evidence="2">
    <location>
        <begin position="30"/>
        <end position="52"/>
    </location>
</feature>
<keyword evidence="6" id="KW-1185">Reference proteome</keyword>
<feature type="signal peptide" evidence="3">
    <location>
        <begin position="1"/>
        <end position="22"/>
    </location>
</feature>
<feature type="domain" description="Solute-binding protein family 3/N-terminal" evidence="4">
    <location>
        <begin position="59"/>
        <end position="278"/>
    </location>
</feature>